<dbReference type="AlphaFoldDB" id="A0AAD4QG71"/>
<dbReference type="GO" id="GO:0043657">
    <property type="term" value="C:host cell"/>
    <property type="evidence" value="ECO:0007669"/>
    <property type="project" value="UniProtKB-SubCell"/>
</dbReference>
<sequence>MSKHTLSPSSPPAKHARLEHQESIPSSSMDVDQEESSSITSSYRLSSNRLELFMECLLRVKENSPGQEIEKRLASIYGAFKSSYKGFRTDFVSEDVFTENAIREGEHFFNVLRRAVREGATEDDHQAVVTHNVFWPSLPPIDEGTAHEIAPPPVTPVPPILPTMSMLSINCLLLGTDSSKVFAVKIPKTDSVGILKRLIKEEQSRRLNYVDASDLTVWKVSLPADAISPELTVGGAKALSPLEKISSIFGEALVDEHVHILVQAPAASQPVAAPDPAQLLSLNCSVLRVDGKPNQFFT</sequence>
<evidence type="ECO:0000256" key="4">
    <source>
        <dbReference type="SAM" id="MobiDB-lite"/>
    </source>
</evidence>
<dbReference type="GO" id="GO:0005576">
    <property type="term" value="C:extracellular region"/>
    <property type="evidence" value="ECO:0007669"/>
    <property type="project" value="UniProtKB-SubCell"/>
</dbReference>
<evidence type="ECO:0000259" key="5">
    <source>
        <dbReference type="Pfam" id="PF20147"/>
    </source>
</evidence>
<dbReference type="Proteomes" id="UP001203297">
    <property type="component" value="Unassembled WGS sequence"/>
</dbReference>
<name>A0AAD4QG71_9AGAM</name>
<comment type="caution">
    <text evidence="6">The sequence shown here is derived from an EMBL/GenBank/DDBJ whole genome shotgun (WGS) entry which is preliminary data.</text>
</comment>
<evidence type="ECO:0000313" key="6">
    <source>
        <dbReference type="EMBL" id="KAI0287937.1"/>
    </source>
</evidence>
<feature type="region of interest" description="Disordered" evidence="4">
    <location>
        <begin position="1"/>
        <end position="42"/>
    </location>
</feature>
<keyword evidence="7" id="KW-1185">Reference proteome</keyword>
<accession>A0AAD4QG71</accession>
<dbReference type="Pfam" id="PF20147">
    <property type="entry name" value="Crinkler"/>
    <property type="match status" value="1"/>
</dbReference>
<proteinExistence type="predicted"/>
<evidence type="ECO:0000313" key="7">
    <source>
        <dbReference type="Proteomes" id="UP001203297"/>
    </source>
</evidence>
<feature type="domain" description="Crinkler effector protein N-terminal" evidence="5">
    <location>
        <begin position="167"/>
        <end position="263"/>
    </location>
</feature>
<reference evidence="6" key="1">
    <citation type="journal article" date="2022" name="New Phytol.">
        <title>Evolutionary transition to the ectomycorrhizal habit in the genomes of a hyperdiverse lineage of mushroom-forming fungi.</title>
        <authorList>
            <person name="Looney B."/>
            <person name="Miyauchi S."/>
            <person name="Morin E."/>
            <person name="Drula E."/>
            <person name="Courty P.E."/>
            <person name="Kohler A."/>
            <person name="Kuo A."/>
            <person name="LaButti K."/>
            <person name="Pangilinan J."/>
            <person name="Lipzen A."/>
            <person name="Riley R."/>
            <person name="Andreopoulos W."/>
            <person name="He G."/>
            <person name="Johnson J."/>
            <person name="Nolan M."/>
            <person name="Tritt A."/>
            <person name="Barry K.W."/>
            <person name="Grigoriev I.V."/>
            <person name="Nagy L.G."/>
            <person name="Hibbett D."/>
            <person name="Henrissat B."/>
            <person name="Matheny P.B."/>
            <person name="Labbe J."/>
            <person name="Martin F.M."/>
        </authorList>
    </citation>
    <scope>NUCLEOTIDE SEQUENCE</scope>
    <source>
        <strain evidence="6">BPL690</strain>
    </source>
</reference>
<evidence type="ECO:0000256" key="3">
    <source>
        <dbReference type="ARBA" id="ARBA00022525"/>
    </source>
</evidence>
<comment type="subcellular location">
    <subcellularLocation>
        <location evidence="1">Host cell</location>
    </subcellularLocation>
    <subcellularLocation>
        <location evidence="2">Secreted</location>
    </subcellularLocation>
</comment>
<feature type="non-terminal residue" evidence="6">
    <location>
        <position position="298"/>
    </location>
</feature>
<keyword evidence="3" id="KW-0964">Secreted</keyword>
<evidence type="ECO:0000256" key="1">
    <source>
        <dbReference type="ARBA" id="ARBA00004340"/>
    </source>
</evidence>
<dbReference type="EMBL" id="WTXG01000582">
    <property type="protein sequence ID" value="KAI0287937.1"/>
    <property type="molecule type" value="Genomic_DNA"/>
</dbReference>
<gene>
    <name evidence="6" type="ORF">B0F90DRAFT_1914380</name>
</gene>
<organism evidence="6 7">
    <name type="scientific">Multifurca ochricompacta</name>
    <dbReference type="NCBI Taxonomy" id="376703"/>
    <lineage>
        <taxon>Eukaryota</taxon>
        <taxon>Fungi</taxon>
        <taxon>Dikarya</taxon>
        <taxon>Basidiomycota</taxon>
        <taxon>Agaricomycotina</taxon>
        <taxon>Agaricomycetes</taxon>
        <taxon>Russulales</taxon>
        <taxon>Russulaceae</taxon>
        <taxon>Multifurca</taxon>
    </lineage>
</organism>
<protein>
    <recommendedName>
        <fullName evidence="5">Crinkler effector protein N-terminal domain-containing protein</fullName>
    </recommendedName>
</protein>
<dbReference type="InterPro" id="IPR045379">
    <property type="entry name" value="Crinkler_N"/>
</dbReference>
<evidence type="ECO:0000256" key="2">
    <source>
        <dbReference type="ARBA" id="ARBA00004613"/>
    </source>
</evidence>